<dbReference type="Pfam" id="PF13840">
    <property type="entry name" value="ACT_7"/>
    <property type="match status" value="1"/>
</dbReference>
<dbReference type="PANTHER" id="PTHR31131">
    <property type="entry name" value="CHROMOSOME 1, WHOLE GENOME SHOTGUN SEQUENCE"/>
    <property type="match status" value="1"/>
</dbReference>
<accession>A0A060DFM7</accession>
<organism evidence="3 4">
    <name type="scientific">Azospirillum argentinense</name>
    <dbReference type="NCBI Taxonomy" id="2970906"/>
    <lineage>
        <taxon>Bacteria</taxon>
        <taxon>Pseudomonadati</taxon>
        <taxon>Pseudomonadota</taxon>
        <taxon>Alphaproteobacteria</taxon>
        <taxon>Rhodospirillales</taxon>
        <taxon>Azospirillaceae</taxon>
        <taxon>Azospirillum</taxon>
    </lineage>
</organism>
<dbReference type="InterPro" id="IPR011989">
    <property type="entry name" value="ARM-like"/>
</dbReference>
<dbReference type="InterPro" id="IPR049447">
    <property type="entry name" value="A9CJY8-like_N"/>
</dbReference>
<dbReference type="AlphaFoldDB" id="A0A060DFM7"/>
<evidence type="ECO:0000313" key="3">
    <source>
        <dbReference type="EMBL" id="AIB11505.1"/>
    </source>
</evidence>
<dbReference type="RefSeq" id="WP_081862893.1">
    <property type="nucleotide sequence ID" value="NZ_CP007793.1"/>
</dbReference>
<dbReference type="SUPFAM" id="SSF48371">
    <property type="entry name" value="ARM repeat"/>
    <property type="match status" value="1"/>
</dbReference>
<dbReference type="SUPFAM" id="SSF55021">
    <property type="entry name" value="ACT-like"/>
    <property type="match status" value="2"/>
</dbReference>
<dbReference type="PANTHER" id="PTHR31131:SF6">
    <property type="entry name" value="CASTOR ACT DOMAIN-CONTAINING PROTEIN"/>
    <property type="match status" value="1"/>
</dbReference>
<evidence type="ECO:0000313" key="4">
    <source>
        <dbReference type="Proteomes" id="UP000027186"/>
    </source>
</evidence>
<feature type="domain" description="CASTOR ACT" evidence="1">
    <location>
        <begin position="257"/>
        <end position="318"/>
    </location>
</feature>
<dbReference type="InterPro" id="IPR051719">
    <property type="entry name" value="CASTOR_mTORC1"/>
</dbReference>
<evidence type="ECO:0000259" key="2">
    <source>
        <dbReference type="Pfam" id="PF21631"/>
    </source>
</evidence>
<name>A0A060DFM7_9PROT</name>
<sequence>MKKDGGPKDIGPRDKGLAKALALGGDRRAFGSIPTVAEAVAADPARLPELVACLFDGDAGVRMRAADALDRVSRGDARPLDAFAERLLTDAAAIEQAEVRWHLAAILPRLTLTEEQRGRAVALLEGWFENRASRIVQSAALQAMVDLAADDPELRPVAADMLGRAMRSRIPSLAARAKRILKPFEVDRATLDAALLPETKPLTLSVLPDRLAVARLAPGDGMPGWLDWTDPLVSATRTGEELSILCRESRVPEGVTAERGWRAFKVEGPLDFSLFGVLARIAVPLAQARVPIFAMSTYDTDYVLVRDEDVERAADALKRVCTVVAPS</sequence>
<dbReference type="EMBL" id="CP007793">
    <property type="protein sequence ID" value="AIB11505.1"/>
    <property type="molecule type" value="Genomic_DNA"/>
</dbReference>
<dbReference type="InterPro" id="IPR016024">
    <property type="entry name" value="ARM-type_fold"/>
</dbReference>
<dbReference type="InterPro" id="IPR027795">
    <property type="entry name" value="CASTOR_ACT_dom"/>
</dbReference>
<evidence type="ECO:0008006" key="5">
    <source>
        <dbReference type="Google" id="ProtNLM"/>
    </source>
</evidence>
<dbReference type="Pfam" id="PF21631">
    <property type="entry name" value="A9CJY8-like_N"/>
    <property type="match status" value="1"/>
</dbReference>
<gene>
    <name evidence="3" type="ORF">ABAZ39_05665</name>
</gene>
<dbReference type="KEGG" id="abq:ABAZ39_05665"/>
<reference evidence="3 4" key="1">
    <citation type="journal article" date="2014" name="Genome Announc.">
        <title>Complete Genome Sequence of the Model Rhizosphere Strain Azospirillum brasilense Az39, Successfully Applied in Agriculture.</title>
        <authorList>
            <person name="Rivera D."/>
            <person name="Revale S."/>
            <person name="Molina R."/>
            <person name="Gualpa J."/>
            <person name="Puente M."/>
            <person name="Maroniche G."/>
            <person name="Paris G."/>
            <person name="Baker D."/>
            <person name="Clavijo B."/>
            <person name="McLay K."/>
            <person name="Spaepen S."/>
            <person name="Perticari A."/>
            <person name="Vazquez M."/>
            <person name="Wisniewski-Dye F."/>
            <person name="Watkins C."/>
            <person name="Martinez-Abarca F."/>
            <person name="Vanderleyden J."/>
            <person name="Cassan F."/>
        </authorList>
    </citation>
    <scope>NUCLEOTIDE SEQUENCE [LARGE SCALE GENOMIC DNA]</scope>
    <source>
        <strain evidence="3 4">Az39</strain>
    </source>
</reference>
<dbReference type="Gene3D" id="3.30.2130.10">
    <property type="entry name" value="VC0802-like"/>
    <property type="match status" value="1"/>
</dbReference>
<dbReference type="Proteomes" id="UP000027186">
    <property type="component" value="Chromosome"/>
</dbReference>
<dbReference type="Gene3D" id="1.25.10.10">
    <property type="entry name" value="Leucine-rich Repeat Variant"/>
    <property type="match status" value="1"/>
</dbReference>
<proteinExistence type="predicted"/>
<feature type="domain" description="A9CJY8-like N-terminal" evidence="2">
    <location>
        <begin position="211"/>
        <end position="253"/>
    </location>
</feature>
<protein>
    <recommendedName>
        <fullName evidence="5">Aspartate kinase</fullName>
    </recommendedName>
</protein>
<evidence type="ECO:0000259" key="1">
    <source>
        <dbReference type="Pfam" id="PF13840"/>
    </source>
</evidence>
<dbReference type="InterPro" id="IPR045865">
    <property type="entry name" value="ACT-like_dom_sf"/>
</dbReference>